<dbReference type="Gene3D" id="3.30.565.10">
    <property type="entry name" value="Histidine kinase-like ATPase, C-terminal domain"/>
    <property type="match status" value="1"/>
</dbReference>
<keyword evidence="6 8" id="KW-0472">Membrane</keyword>
<dbReference type="Proteomes" id="UP000187313">
    <property type="component" value="Unassembled WGS sequence"/>
</dbReference>
<evidence type="ECO:0000256" key="6">
    <source>
        <dbReference type="ARBA" id="ARBA00023136"/>
    </source>
</evidence>
<gene>
    <name evidence="10" type="ORF">BSK51_19845</name>
    <name evidence="11" type="ORF">BSK65_09685</name>
</gene>
<protein>
    <recommendedName>
        <fullName evidence="9">HAMP domain-containing protein</fullName>
    </recommendedName>
</protein>
<dbReference type="EMBL" id="MPTD01000013">
    <property type="protein sequence ID" value="OMD49396.1"/>
    <property type="molecule type" value="Genomic_DNA"/>
</dbReference>
<sequence length="496" mass="57474">MRIKSKLMIFFSAFIVLLSSVFVFLYIDNINMARTYDQVLHRFFLLNELYQDATDVNDAMNRYVLRNRSGDETLKQYETAIMKLNNKQDLLVNILQNDHNQLLVDNYSNMIDSYMTESRQSLIAFDLGNQDAYYAHLKQSGEITRYIQETTLTIINSELTDYRNVFELISRKNENFRYLGVFVFSSVAILCMIFAYWFSNGITKPIQQLTAAANRISRGNFEGEVIVNTRDEMRFLATTFNNMRSNIRDLVVEIKQKSELDQLVKKMELKSLQNQINPHFLFNTLNMVSKMAYVESAERTSELVDSVSTLLRYNLKKMNYIVQLRDEVNIVKEYLFIQRMRFDDRVAFTDDIEERALDCLLPPLTLQPFIENAFTHGVESYEQGGKLHLAIYESGNDVIVEVQDNGVGIDPETIARLSGDIPFSEHTPIDSEKEREPVGSADSNSNGIAIRNVQRRLQLFYQRNDVIEIMSEQGKGTTIKLRLTRVNNSKEEILHA</sequence>
<accession>A0A1R0ZK05</accession>
<comment type="subcellular location">
    <subcellularLocation>
        <location evidence="1">Cell membrane</location>
        <topology evidence="1">Multi-pass membrane protein</topology>
    </subcellularLocation>
</comment>
<dbReference type="GO" id="GO:0005886">
    <property type="term" value="C:plasma membrane"/>
    <property type="evidence" value="ECO:0007669"/>
    <property type="project" value="UniProtKB-SubCell"/>
</dbReference>
<proteinExistence type="predicted"/>
<dbReference type="Proteomes" id="UP000187425">
    <property type="component" value="Unassembled WGS sequence"/>
</dbReference>
<dbReference type="Pfam" id="PF00672">
    <property type="entry name" value="HAMP"/>
    <property type="match status" value="1"/>
</dbReference>
<keyword evidence="3" id="KW-0597">Phosphoprotein</keyword>
<dbReference type="PANTHER" id="PTHR34220">
    <property type="entry name" value="SENSOR HISTIDINE KINASE YPDA"/>
    <property type="match status" value="1"/>
</dbReference>
<evidence type="ECO:0000313" key="13">
    <source>
        <dbReference type="Proteomes" id="UP000187425"/>
    </source>
</evidence>
<comment type="caution">
    <text evidence="11">The sequence shown here is derived from an EMBL/GenBank/DDBJ whole genome shotgun (WGS) entry which is preliminary data.</text>
</comment>
<keyword evidence="5" id="KW-0418">Kinase</keyword>
<evidence type="ECO:0000256" key="1">
    <source>
        <dbReference type="ARBA" id="ARBA00004651"/>
    </source>
</evidence>
<dbReference type="CDD" id="cd06225">
    <property type="entry name" value="HAMP"/>
    <property type="match status" value="1"/>
</dbReference>
<evidence type="ECO:0000256" key="8">
    <source>
        <dbReference type="SAM" id="Phobius"/>
    </source>
</evidence>
<dbReference type="EMBL" id="MPTW01000004">
    <property type="protein sequence ID" value="OME71522.1"/>
    <property type="molecule type" value="Genomic_DNA"/>
</dbReference>
<evidence type="ECO:0000256" key="4">
    <source>
        <dbReference type="ARBA" id="ARBA00022679"/>
    </source>
</evidence>
<keyword evidence="8" id="KW-1133">Transmembrane helix</keyword>
<dbReference type="InterPro" id="IPR036890">
    <property type="entry name" value="HATPase_C_sf"/>
</dbReference>
<dbReference type="AlphaFoldDB" id="A0A1R0ZK05"/>
<keyword evidence="12" id="KW-1185">Reference proteome</keyword>
<dbReference type="PROSITE" id="PS50885">
    <property type="entry name" value="HAMP"/>
    <property type="match status" value="1"/>
</dbReference>
<dbReference type="PANTHER" id="PTHR34220:SF7">
    <property type="entry name" value="SENSOR HISTIDINE KINASE YPDA"/>
    <property type="match status" value="1"/>
</dbReference>
<dbReference type="SUPFAM" id="SSF158472">
    <property type="entry name" value="HAMP domain-like"/>
    <property type="match status" value="1"/>
</dbReference>
<dbReference type="Gene3D" id="6.10.340.10">
    <property type="match status" value="1"/>
</dbReference>
<feature type="domain" description="HAMP" evidence="9">
    <location>
        <begin position="200"/>
        <end position="252"/>
    </location>
</feature>
<dbReference type="InterPro" id="IPR003594">
    <property type="entry name" value="HATPase_dom"/>
</dbReference>
<organism evidence="11 13">
    <name type="scientific">Paenibacillus odorifer</name>
    <dbReference type="NCBI Taxonomy" id="189426"/>
    <lineage>
        <taxon>Bacteria</taxon>
        <taxon>Bacillati</taxon>
        <taxon>Bacillota</taxon>
        <taxon>Bacilli</taxon>
        <taxon>Bacillales</taxon>
        <taxon>Paenibacillaceae</taxon>
        <taxon>Paenibacillus</taxon>
    </lineage>
</organism>
<reference evidence="11 13" key="1">
    <citation type="submission" date="2016-11" db="EMBL/GenBank/DDBJ databases">
        <title>Paenibacillus species isolates.</title>
        <authorList>
            <person name="Beno S.M."/>
        </authorList>
    </citation>
    <scope>NUCLEOTIDE SEQUENCE [LARGE SCALE GENOMIC DNA]</scope>
    <source>
        <strain evidence="11 13">FSL H7-0443</strain>
        <strain evidence="10 12">FSL R5-0923</strain>
    </source>
</reference>
<evidence type="ECO:0000256" key="7">
    <source>
        <dbReference type="SAM" id="MobiDB-lite"/>
    </source>
</evidence>
<keyword evidence="2" id="KW-1003">Cell membrane</keyword>
<evidence type="ECO:0000256" key="3">
    <source>
        <dbReference type="ARBA" id="ARBA00022553"/>
    </source>
</evidence>
<dbReference type="InterPro" id="IPR003660">
    <property type="entry name" value="HAMP_dom"/>
</dbReference>
<evidence type="ECO:0000313" key="11">
    <source>
        <dbReference type="EMBL" id="OME71522.1"/>
    </source>
</evidence>
<keyword evidence="4" id="KW-0808">Transferase</keyword>
<dbReference type="SUPFAM" id="SSF55874">
    <property type="entry name" value="ATPase domain of HSP90 chaperone/DNA topoisomerase II/histidine kinase"/>
    <property type="match status" value="1"/>
</dbReference>
<feature type="transmembrane region" description="Helical" evidence="8">
    <location>
        <begin position="6"/>
        <end position="27"/>
    </location>
</feature>
<keyword evidence="8" id="KW-0812">Transmembrane</keyword>
<feature type="transmembrane region" description="Helical" evidence="8">
    <location>
        <begin position="178"/>
        <end position="198"/>
    </location>
</feature>
<evidence type="ECO:0000256" key="2">
    <source>
        <dbReference type="ARBA" id="ARBA00022475"/>
    </source>
</evidence>
<evidence type="ECO:0000256" key="5">
    <source>
        <dbReference type="ARBA" id="ARBA00022777"/>
    </source>
</evidence>
<dbReference type="Pfam" id="PF06580">
    <property type="entry name" value="His_kinase"/>
    <property type="match status" value="1"/>
</dbReference>
<evidence type="ECO:0000313" key="10">
    <source>
        <dbReference type="EMBL" id="OMD49396.1"/>
    </source>
</evidence>
<dbReference type="SMART" id="SM00304">
    <property type="entry name" value="HAMP"/>
    <property type="match status" value="1"/>
</dbReference>
<feature type="region of interest" description="Disordered" evidence="7">
    <location>
        <begin position="421"/>
        <end position="445"/>
    </location>
</feature>
<dbReference type="GO" id="GO:0000155">
    <property type="term" value="F:phosphorelay sensor kinase activity"/>
    <property type="evidence" value="ECO:0007669"/>
    <property type="project" value="InterPro"/>
</dbReference>
<evidence type="ECO:0000259" key="9">
    <source>
        <dbReference type="PROSITE" id="PS50885"/>
    </source>
</evidence>
<feature type="compositionally biased region" description="Basic and acidic residues" evidence="7">
    <location>
        <begin position="427"/>
        <end position="437"/>
    </location>
</feature>
<name>A0A1R0ZK05_9BACL</name>
<dbReference type="Pfam" id="PF02518">
    <property type="entry name" value="HATPase_c"/>
    <property type="match status" value="1"/>
</dbReference>
<dbReference type="InterPro" id="IPR050640">
    <property type="entry name" value="Bact_2-comp_sensor_kinase"/>
</dbReference>
<evidence type="ECO:0000313" key="12">
    <source>
        <dbReference type="Proteomes" id="UP000187313"/>
    </source>
</evidence>
<dbReference type="InterPro" id="IPR010559">
    <property type="entry name" value="Sig_transdc_His_kin_internal"/>
</dbReference>